<evidence type="ECO:0000313" key="2">
    <source>
        <dbReference type="EMBL" id="KAF5227539.1"/>
    </source>
</evidence>
<evidence type="ECO:0000256" key="1">
    <source>
        <dbReference type="SAM" id="MobiDB-lite"/>
    </source>
</evidence>
<dbReference type="Proteomes" id="UP000573603">
    <property type="component" value="Unassembled WGS sequence"/>
</dbReference>
<evidence type="ECO:0000313" key="3">
    <source>
        <dbReference type="Proteomes" id="UP000573603"/>
    </source>
</evidence>
<keyword evidence="3" id="KW-1185">Reference proteome</keyword>
<dbReference type="AlphaFoldDB" id="A0A8H5DL13"/>
<gene>
    <name evidence="2" type="ORF">FANTH_14746</name>
</gene>
<feature type="compositionally biased region" description="Polar residues" evidence="1">
    <location>
        <begin position="154"/>
        <end position="163"/>
    </location>
</feature>
<comment type="caution">
    <text evidence="2">The sequence shown here is derived from an EMBL/GenBank/DDBJ whole genome shotgun (WGS) entry which is preliminary data.</text>
</comment>
<accession>A0A8H5DL13</accession>
<protein>
    <submittedName>
        <fullName evidence="2">Uncharacterized protein</fullName>
    </submittedName>
</protein>
<feature type="region of interest" description="Disordered" evidence="1">
    <location>
        <begin position="147"/>
        <end position="200"/>
    </location>
</feature>
<reference evidence="2 3" key="1">
    <citation type="journal article" date="2020" name="BMC Genomics">
        <title>Correction to: Identification and distribution of gene clusters required for synthesis of sphingolipid metabolism inhibitors in diverse species of the filamentous fungus Fusarium.</title>
        <authorList>
            <person name="Kim H.S."/>
            <person name="Lohmar J.M."/>
            <person name="Busman M."/>
            <person name="Brown D.W."/>
            <person name="Naumann T.A."/>
            <person name="Divon H.H."/>
            <person name="Lysoe E."/>
            <person name="Uhlig S."/>
            <person name="Proctor R.H."/>
        </authorList>
    </citation>
    <scope>NUCLEOTIDE SEQUENCE [LARGE SCALE GENOMIC DNA]</scope>
    <source>
        <strain evidence="2 3">NRRL 25214</strain>
    </source>
</reference>
<organism evidence="2 3">
    <name type="scientific">Fusarium anthophilum</name>
    <dbReference type="NCBI Taxonomy" id="48485"/>
    <lineage>
        <taxon>Eukaryota</taxon>
        <taxon>Fungi</taxon>
        <taxon>Dikarya</taxon>
        <taxon>Ascomycota</taxon>
        <taxon>Pezizomycotina</taxon>
        <taxon>Sordariomycetes</taxon>
        <taxon>Hypocreomycetidae</taxon>
        <taxon>Hypocreales</taxon>
        <taxon>Nectriaceae</taxon>
        <taxon>Fusarium</taxon>
        <taxon>Fusarium fujikuroi species complex</taxon>
    </lineage>
</organism>
<dbReference type="EMBL" id="JABEVY010000783">
    <property type="protein sequence ID" value="KAF5227539.1"/>
    <property type="molecule type" value="Genomic_DNA"/>
</dbReference>
<sequence>MSEINPQISTAAVVAWRSRDTLKYLAEPDPKQNTLTFKTRVDKTSSLFEIWVPIYLKLTEKRTPKSSSLILSIPLSTIDTFSFEVLAPVPEPARNKLSSEVLSLNFKLNEKITILIPLDTKEQPAQGAQIARFSTEPEQVPRAQLEQLPAYDEVSSSSSNTAAQKRKRPRVEPHGQESEQTPSEAEALKLDKESQSRQRVEERVATLEKEKIRLEELLADLQQQGFVPGPRMATSEGQNPQTLKEIIESAQKEIAALQQRIKTAEEEIEALQKLTNEMDLEVCNAKLLEVQQEVNEMDEECSGIKENMVTRGNLEDFEDLLQTLSKRISGDDR</sequence>
<feature type="compositionally biased region" description="Basic and acidic residues" evidence="1">
    <location>
        <begin position="186"/>
        <end position="200"/>
    </location>
</feature>
<proteinExistence type="predicted"/>
<name>A0A8H5DL13_9HYPO</name>